<proteinExistence type="predicted"/>
<dbReference type="RefSeq" id="WP_007094104.1">
    <property type="nucleotide sequence ID" value="NZ_CP142125.1"/>
</dbReference>
<dbReference type="EMBL" id="ABIB01000005">
    <property type="protein sequence ID" value="EDP96034.1"/>
    <property type="molecule type" value="Genomic_DNA"/>
</dbReference>
<dbReference type="Proteomes" id="UP000002945">
    <property type="component" value="Unassembled WGS sequence"/>
</dbReference>
<comment type="caution">
    <text evidence="2">The sequence shown here is derived from an EMBL/GenBank/DDBJ whole genome shotgun (WGS) entry which is preliminary data.</text>
</comment>
<name>A9DXQ8_9FLAO</name>
<feature type="transmembrane region" description="Helical" evidence="1">
    <location>
        <begin position="69"/>
        <end position="90"/>
    </location>
</feature>
<organism evidence="2 3">
    <name type="scientific">Kordia algicida OT-1</name>
    <dbReference type="NCBI Taxonomy" id="391587"/>
    <lineage>
        <taxon>Bacteria</taxon>
        <taxon>Pseudomonadati</taxon>
        <taxon>Bacteroidota</taxon>
        <taxon>Flavobacteriia</taxon>
        <taxon>Flavobacteriales</taxon>
        <taxon>Flavobacteriaceae</taxon>
        <taxon>Kordia</taxon>
    </lineage>
</organism>
<accession>A9DXQ8</accession>
<protein>
    <submittedName>
        <fullName evidence="2">Uncharacterized protein</fullName>
    </submittedName>
</protein>
<reference evidence="2 3" key="1">
    <citation type="journal article" date="2011" name="J. Bacteriol.">
        <title>Genome sequence of the algicidal bacterium Kordia algicida OT-1.</title>
        <authorList>
            <person name="Lee H.S."/>
            <person name="Kang S.G."/>
            <person name="Kwon K.K."/>
            <person name="Lee J.H."/>
            <person name="Kim S.J."/>
        </authorList>
    </citation>
    <scope>NUCLEOTIDE SEQUENCE [LARGE SCALE GENOMIC DNA]</scope>
    <source>
        <strain evidence="2 3">OT-1</strain>
    </source>
</reference>
<evidence type="ECO:0000313" key="2">
    <source>
        <dbReference type="EMBL" id="EDP96034.1"/>
    </source>
</evidence>
<dbReference type="AlphaFoldDB" id="A9DXQ8"/>
<evidence type="ECO:0000256" key="1">
    <source>
        <dbReference type="SAM" id="Phobius"/>
    </source>
</evidence>
<keyword evidence="1" id="KW-0812">Transmembrane</keyword>
<evidence type="ECO:0000313" key="3">
    <source>
        <dbReference type="Proteomes" id="UP000002945"/>
    </source>
</evidence>
<dbReference type="HOGENOM" id="CLU_175138_0_0_10"/>
<sequence length="108" mass="12322">MTRKKKDNKFLKLALGVVFDLIGYASYVIPGFAELSDIIWAPISAWLMTKMYKGKAGKIGAVITFVEEALPFTDIVPSFTLMWLYTYVFAKKKDNDKEDKIIDITDMQ</sequence>
<keyword evidence="1" id="KW-1133">Transmembrane helix</keyword>
<gene>
    <name evidence="2" type="ORF">KAOT1_07693</name>
</gene>
<dbReference type="eggNOG" id="ENOG5032S11">
    <property type="taxonomic scope" value="Bacteria"/>
</dbReference>
<dbReference type="OrthoDB" id="1144067at2"/>
<keyword evidence="3" id="KW-1185">Reference proteome</keyword>
<feature type="transmembrane region" description="Helical" evidence="1">
    <location>
        <begin position="12"/>
        <end position="33"/>
    </location>
</feature>
<keyword evidence="1" id="KW-0472">Membrane</keyword>
<dbReference type="STRING" id="391587.KAOT1_07693"/>